<protein>
    <submittedName>
        <fullName evidence="1">NADH dehydrogenase subunit 3</fullName>
    </submittedName>
</protein>
<accession>A0A0U3FL79</accession>
<dbReference type="EMBL" id="KU174841">
    <property type="protein sequence ID" value="ALU33900.1"/>
    <property type="molecule type" value="Genomic_DNA"/>
</dbReference>
<proteinExistence type="predicted"/>
<sequence length="31" mass="3444">MKNMTATTMLMIALILMVINKLTSQKDKSSS</sequence>
<geneLocation type="mitochondrion" evidence="1"/>
<name>A0A0U3FL79_DEMFO</name>
<keyword evidence="1" id="KW-0496">Mitochondrion</keyword>
<evidence type="ECO:0000313" key="1">
    <source>
        <dbReference type="EMBL" id="ALU33900.1"/>
    </source>
</evidence>
<feature type="non-terminal residue" evidence="1">
    <location>
        <position position="31"/>
    </location>
</feature>
<reference evidence="1" key="1">
    <citation type="journal article" date="2015" name="Proc. Natl. Acad. Sci. U.S.A.">
        <title>Global divergence of the human follicle mite Demodex folliculorum: Persistent associations between host ancestry and mite lineages.</title>
        <authorList>
            <person name="Palopoli M.F."/>
            <person name="Fergus D.J."/>
            <person name="Minot S."/>
            <person name="Pei D.T."/>
            <person name="Simison W.B."/>
            <person name="Fernandez-Silva I."/>
            <person name="Thoemmes M.S."/>
            <person name="Dunn R.R."/>
            <person name="Trautwein M."/>
        </authorList>
    </citation>
    <scope>NUCLEOTIDE SEQUENCE</scope>
    <source>
        <strain evidence="1">570_AU</strain>
    </source>
</reference>
<organism evidence="1">
    <name type="scientific">Demodex folliculorum</name>
    <name type="common">Face mite</name>
    <dbReference type="NCBI Taxonomy" id="481310"/>
    <lineage>
        <taxon>Eukaryota</taxon>
        <taxon>Metazoa</taxon>
        <taxon>Ecdysozoa</taxon>
        <taxon>Arthropoda</taxon>
        <taxon>Chelicerata</taxon>
        <taxon>Arachnida</taxon>
        <taxon>Acari</taxon>
        <taxon>Acariformes</taxon>
        <taxon>Trombidiformes</taxon>
        <taxon>Prostigmata</taxon>
        <taxon>Eleutherengona</taxon>
        <taxon>Raphignathae</taxon>
        <taxon>Cheyletoidea</taxon>
        <taxon>Demodicidae</taxon>
        <taxon>Demodex</taxon>
    </lineage>
</organism>
<dbReference type="AlphaFoldDB" id="A0A0U3FL79"/>